<dbReference type="InterPro" id="IPR021109">
    <property type="entry name" value="Peptidase_aspartic_dom_sf"/>
</dbReference>
<organism evidence="2 3">
    <name type="scientific">Ensete ventricosum</name>
    <name type="common">Abyssinian banana</name>
    <name type="synonym">Musa ensete</name>
    <dbReference type="NCBI Taxonomy" id="4639"/>
    <lineage>
        <taxon>Eukaryota</taxon>
        <taxon>Viridiplantae</taxon>
        <taxon>Streptophyta</taxon>
        <taxon>Embryophyta</taxon>
        <taxon>Tracheophyta</taxon>
        <taxon>Spermatophyta</taxon>
        <taxon>Magnoliopsida</taxon>
        <taxon>Liliopsida</taxon>
        <taxon>Zingiberales</taxon>
        <taxon>Musaceae</taxon>
        <taxon>Ensete</taxon>
    </lineage>
</organism>
<gene>
    <name evidence="2" type="ORF">B296_00023497</name>
</gene>
<protein>
    <submittedName>
        <fullName evidence="2">Uncharacterized protein</fullName>
    </submittedName>
</protein>
<proteinExistence type="predicted"/>
<dbReference type="CDD" id="cd00303">
    <property type="entry name" value="retropepsin_like"/>
    <property type="match status" value="1"/>
</dbReference>
<dbReference type="EMBL" id="AMZH03020372">
    <property type="protein sequence ID" value="RRT39222.1"/>
    <property type="molecule type" value="Genomic_DNA"/>
</dbReference>
<evidence type="ECO:0000256" key="1">
    <source>
        <dbReference type="SAM" id="MobiDB-lite"/>
    </source>
</evidence>
<sequence length="117" mass="13480">MLESYQKGRLLIIEPIEESEHEEDEDLEHEEEDIEEEPQPVDCMVHALAGYANPQTMKIRGFLKQQLVIVLIDTGSTNKFMNSKVATRMTLQIKEYSRFDVQVADGRVLKCDQKCHG</sequence>
<dbReference type="AlphaFoldDB" id="A0A426XIE5"/>
<reference evidence="2 3" key="1">
    <citation type="journal article" date="2014" name="Agronomy (Basel)">
        <title>A Draft Genome Sequence for Ensete ventricosum, the Drought-Tolerant Tree Against Hunger.</title>
        <authorList>
            <person name="Harrison J."/>
            <person name="Moore K.A."/>
            <person name="Paszkiewicz K."/>
            <person name="Jones T."/>
            <person name="Grant M."/>
            <person name="Ambacheew D."/>
            <person name="Muzemil S."/>
            <person name="Studholme D.J."/>
        </authorList>
    </citation>
    <scope>NUCLEOTIDE SEQUENCE [LARGE SCALE GENOMIC DNA]</scope>
</reference>
<dbReference type="Proteomes" id="UP000287651">
    <property type="component" value="Unassembled WGS sequence"/>
</dbReference>
<name>A0A426XIE5_ENSVE</name>
<feature type="compositionally biased region" description="Acidic residues" evidence="1">
    <location>
        <begin position="15"/>
        <end position="38"/>
    </location>
</feature>
<accession>A0A426XIE5</accession>
<evidence type="ECO:0000313" key="3">
    <source>
        <dbReference type="Proteomes" id="UP000287651"/>
    </source>
</evidence>
<comment type="caution">
    <text evidence="2">The sequence shown here is derived from an EMBL/GenBank/DDBJ whole genome shotgun (WGS) entry which is preliminary data.</text>
</comment>
<evidence type="ECO:0000313" key="2">
    <source>
        <dbReference type="EMBL" id="RRT39222.1"/>
    </source>
</evidence>
<dbReference type="Gene3D" id="2.40.70.10">
    <property type="entry name" value="Acid Proteases"/>
    <property type="match status" value="1"/>
</dbReference>
<feature type="region of interest" description="Disordered" evidence="1">
    <location>
        <begin position="1"/>
        <end position="38"/>
    </location>
</feature>